<keyword evidence="1" id="KW-0238">DNA-binding</keyword>
<sequence length="74" mass="8490">MNNRIKVLRAERDWSQQALADKLGVSRQAVNAVERGKHDPSLQLAFDMATLFGQRIEDVFFPEKKSDTDNNEEN</sequence>
<dbReference type="Gene3D" id="1.10.260.40">
    <property type="entry name" value="lambda repressor-like DNA-binding domains"/>
    <property type="match status" value="1"/>
</dbReference>
<dbReference type="SMART" id="SM00530">
    <property type="entry name" value="HTH_XRE"/>
    <property type="match status" value="1"/>
</dbReference>
<dbReference type="Pfam" id="PF01381">
    <property type="entry name" value="HTH_3"/>
    <property type="match status" value="1"/>
</dbReference>
<reference evidence="4" key="1">
    <citation type="submission" date="2017-09" db="EMBL/GenBank/DDBJ databases">
        <authorList>
            <person name="Varghese N."/>
            <person name="Submissions S."/>
        </authorList>
    </citation>
    <scope>NUCLEOTIDE SEQUENCE [LARGE SCALE GENOMIC DNA]</scope>
    <source>
        <strain evidence="4">CGMCC 1.12461</strain>
    </source>
</reference>
<dbReference type="Proteomes" id="UP000219353">
    <property type="component" value="Unassembled WGS sequence"/>
</dbReference>
<dbReference type="InterPro" id="IPR010982">
    <property type="entry name" value="Lambda_DNA-bd_dom_sf"/>
</dbReference>
<dbReference type="PROSITE" id="PS50943">
    <property type="entry name" value="HTH_CROC1"/>
    <property type="match status" value="1"/>
</dbReference>
<accession>A0A285IVV4</accession>
<dbReference type="InterPro" id="IPR001387">
    <property type="entry name" value="Cro/C1-type_HTH"/>
</dbReference>
<protein>
    <submittedName>
        <fullName evidence="3">Transcriptional regulator, XRE family</fullName>
    </submittedName>
</protein>
<keyword evidence="4" id="KW-1185">Reference proteome</keyword>
<dbReference type="PANTHER" id="PTHR46558:SF4">
    <property type="entry name" value="DNA-BIDING PHAGE PROTEIN"/>
    <property type="match status" value="1"/>
</dbReference>
<name>A0A285IVV4_9GAMM</name>
<feature type="domain" description="HTH cro/C1-type" evidence="2">
    <location>
        <begin position="5"/>
        <end position="59"/>
    </location>
</feature>
<evidence type="ECO:0000313" key="4">
    <source>
        <dbReference type="Proteomes" id="UP000219353"/>
    </source>
</evidence>
<dbReference type="SUPFAM" id="SSF47413">
    <property type="entry name" value="lambda repressor-like DNA-binding domains"/>
    <property type="match status" value="1"/>
</dbReference>
<dbReference type="EMBL" id="OBEB01000003">
    <property type="protein sequence ID" value="SNY51236.1"/>
    <property type="molecule type" value="Genomic_DNA"/>
</dbReference>
<organism evidence="3 4">
    <name type="scientific">Arsukibacterium tuosuense</name>
    <dbReference type="NCBI Taxonomy" id="1323745"/>
    <lineage>
        <taxon>Bacteria</taxon>
        <taxon>Pseudomonadati</taxon>
        <taxon>Pseudomonadota</taxon>
        <taxon>Gammaproteobacteria</taxon>
        <taxon>Chromatiales</taxon>
        <taxon>Chromatiaceae</taxon>
        <taxon>Arsukibacterium</taxon>
    </lineage>
</organism>
<evidence type="ECO:0000259" key="2">
    <source>
        <dbReference type="PROSITE" id="PS50943"/>
    </source>
</evidence>
<proteinExistence type="predicted"/>
<evidence type="ECO:0000256" key="1">
    <source>
        <dbReference type="ARBA" id="ARBA00023125"/>
    </source>
</evidence>
<dbReference type="GO" id="GO:0003677">
    <property type="term" value="F:DNA binding"/>
    <property type="evidence" value="ECO:0007669"/>
    <property type="project" value="UniProtKB-KW"/>
</dbReference>
<dbReference type="OrthoDB" id="3034420at2"/>
<gene>
    <name evidence="3" type="ORF">SAMN06297280_1793</name>
</gene>
<dbReference type="PANTHER" id="PTHR46558">
    <property type="entry name" value="TRACRIPTIONAL REGULATORY PROTEIN-RELATED-RELATED"/>
    <property type="match status" value="1"/>
</dbReference>
<dbReference type="AlphaFoldDB" id="A0A285IVV4"/>
<dbReference type="RefSeq" id="WP_097111049.1">
    <property type="nucleotide sequence ID" value="NZ_OBEB01000003.1"/>
</dbReference>
<dbReference type="CDD" id="cd00093">
    <property type="entry name" value="HTH_XRE"/>
    <property type="match status" value="1"/>
</dbReference>
<evidence type="ECO:0000313" key="3">
    <source>
        <dbReference type="EMBL" id="SNY51236.1"/>
    </source>
</evidence>